<evidence type="ECO:0000313" key="3">
    <source>
        <dbReference type="Proteomes" id="UP000289738"/>
    </source>
</evidence>
<proteinExistence type="predicted"/>
<dbReference type="AlphaFoldDB" id="A0A445EDZ4"/>
<organism evidence="2 3">
    <name type="scientific">Arachis hypogaea</name>
    <name type="common">Peanut</name>
    <dbReference type="NCBI Taxonomy" id="3818"/>
    <lineage>
        <taxon>Eukaryota</taxon>
        <taxon>Viridiplantae</taxon>
        <taxon>Streptophyta</taxon>
        <taxon>Embryophyta</taxon>
        <taxon>Tracheophyta</taxon>
        <taxon>Spermatophyta</taxon>
        <taxon>Magnoliopsida</taxon>
        <taxon>eudicotyledons</taxon>
        <taxon>Gunneridae</taxon>
        <taxon>Pentapetalae</taxon>
        <taxon>rosids</taxon>
        <taxon>fabids</taxon>
        <taxon>Fabales</taxon>
        <taxon>Fabaceae</taxon>
        <taxon>Papilionoideae</taxon>
        <taxon>50 kb inversion clade</taxon>
        <taxon>dalbergioids sensu lato</taxon>
        <taxon>Dalbergieae</taxon>
        <taxon>Pterocarpus clade</taxon>
        <taxon>Arachis</taxon>
    </lineage>
</organism>
<evidence type="ECO:0000313" key="2">
    <source>
        <dbReference type="EMBL" id="RYR73543.1"/>
    </source>
</evidence>
<gene>
    <name evidence="2" type="ORF">Ahy_A02g007930</name>
</gene>
<reference evidence="2 3" key="1">
    <citation type="submission" date="2019-01" db="EMBL/GenBank/DDBJ databases">
        <title>Sequencing of cultivated peanut Arachis hypogaea provides insights into genome evolution and oil improvement.</title>
        <authorList>
            <person name="Chen X."/>
        </authorList>
    </citation>
    <scope>NUCLEOTIDE SEQUENCE [LARGE SCALE GENOMIC DNA]</scope>
    <source>
        <strain evidence="3">cv. Fuhuasheng</strain>
        <tissue evidence="2">Leaves</tissue>
    </source>
</reference>
<name>A0A445EDZ4_ARAHY</name>
<dbReference type="PANTHER" id="PTHR36337">
    <property type="entry name" value="OBSCURIN-LIKE PROTEIN"/>
    <property type="match status" value="1"/>
</dbReference>
<comment type="caution">
    <text evidence="2">The sequence shown here is derived from an EMBL/GenBank/DDBJ whole genome shotgun (WGS) entry which is preliminary data.</text>
</comment>
<dbReference type="Gramene" id="arahy.Tifrunner.gnm2.ann2.Ah02g170500.1">
    <property type="protein sequence ID" value="arahy.Tifrunner.gnm2.ann2.Ah02g170500.1-CDS"/>
    <property type="gene ID" value="arahy.Tifrunner.gnm2.ann2.Ah02g170500"/>
</dbReference>
<keyword evidence="3" id="KW-1185">Reference proteome</keyword>
<feature type="region of interest" description="Disordered" evidence="1">
    <location>
        <begin position="789"/>
        <end position="818"/>
    </location>
</feature>
<dbReference type="Proteomes" id="UP000289738">
    <property type="component" value="Chromosome A02"/>
</dbReference>
<dbReference type="EMBL" id="SDMP01000002">
    <property type="protein sequence ID" value="RYR73543.1"/>
    <property type="molecule type" value="Genomic_DNA"/>
</dbReference>
<dbReference type="OrthoDB" id="18975at2759"/>
<dbReference type="STRING" id="3818.A0A445EDZ4"/>
<accession>A0A445EDZ4</accession>
<dbReference type="PANTHER" id="PTHR36337:SF1">
    <property type="entry name" value="OBSCURIN-LIKE PROTEIN"/>
    <property type="match status" value="1"/>
</dbReference>
<evidence type="ECO:0000256" key="1">
    <source>
        <dbReference type="SAM" id="MobiDB-lite"/>
    </source>
</evidence>
<sequence>MSAQPGIVFLEEWLKRKCINPDKFVTRKSNSSSARAIIQAWADLRGSLQNSSFSQRHLQSLRTLVDSQTSLHVADPQARLVLGILSSSNISLPYESYPLFFRLLYIWVRKASKPTAAIIDSAMDVLSNLFSSQFDSGNCHAFFSESVLLLGSFSFASSAFESTKTFCLDLLSRVFVEKRQVLGSFTELLPDVLAGVGYALSSSVTVHYVTILDSLFEIWGTKDGPHGNISHGLMILYLTDWVMSNLINFQLLNKVHIFLQETFGTSKENYTPFVVFMAAAGVLRAANRSTSSGVKLDIVSRIRTCAVVCMEALVSDLVSQALRFKVLRNDSKNRLLLQCVLLGLVRTGSFSSNSSFFVCLALALLTEMFPLPQLYESVFSSGRLKLNEVKEHVDSILFKEAGVITGIFCNQYLSADEENKNIVENFLWQYCQDVYFGYRQVALLLKGKANELLEVLEKIAESAFLMVVVFALAVTKHKLNSKFSQEMQMEVSLKILISFSCMEYFRHVRLPEYMETIRKVVATVNKNEYACTCFVNSMPSYSDLTNGPDQKSNYLWSKDEVQTARVLFYLRVIPTFIECLPSLAFKNMIAPTVFLYLEHPNGKVAQASHSLFAAFMSMGKESEENDIASFKEQLVFHYIQRSLLGYPGITPFEGMASGVVGLVQHVPAGSPATYYCIQSLVDKANQLCFEANVSEADAWKRQQGEPEPSKKLLGLILRLVFLVDIQVLPKLMQLLAQLVTKLPQDAQDAVLNELYSQVANSDDVIRKPTLVSWLQSLSYLCAMGTHQNAASKESESEENPTLARVADPSSRVRLTAQL</sequence>
<protein>
    <submittedName>
        <fullName evidence="2">Uncharacterized protein</fullName>
    </submittedName>
</protein>